<protein>
    <recommendedName>
        <fullName evidence="2">DksA C4-type domain-containing protein</fullName>
    </recommendedName>
</protein>
<evidence type="ECO:0008006" key="2">
    <source>
        <dbReference type="Google" id="ProtNLM"/>
    </source>
</evidence>
<organism evidence="1">
    <name type="scientific">Streptomyces sp. R35</name>
    <dbReference type="NCBI Taxonomy" id="3238630"/>
    <lineage>
        <taxon>Bacteria</taxon>
        <taxon>Bacillati</taxon>
        <taxon>Actinomycetota</taxon>
        <taxon>Actinomycetes</taxon>
        <taxon>Kitasatosporales</taxon>
        <taxon>Streptomycetaceae</taxon>
        <taxon>Streptomyces</taxon>
    </lineage>
</organism>
<accession>A0AB39RXU3</accession>
<proteinExistence type="predicted"/>
<dbReference type="RefSeq" id="WP_369253677.1">
    <property type="nucleotide sequence ID" value="NZ_CP163440.1"/>
</dbReference>
<dbReference type="AlphaFoldDB" id="A0AB39RXU3"/>
<evidence type="ECO:0000313" key="1">
    <source>
        <dbReference type="EMBL" id="XDQ59328.1"/>
    </source>
</evidence>
<name>A0AB39RXU3_9ACTN</name>
<dbReference type="EMBL" id="CP163440">
    <property type="protein sequence ID" value="XDQ59328.1"/>
    <property type="molecule type" value="Genomic_DNA"/>
</dbReference>
<gene>
    <name evidence="1" type="ORF">AB5J50_00055</name>
</gene>
<sequence length="105" mass="11715">MRLHTHLLALEPDYRIYDVKEKLGAVRIHITASPAPVRPEIRSLLTAAEEQSATTCEFCGSPGRRRNDDAAGWIKAVCEDCHAAWSDHSIMIANGEARHRQPRNG</sequence>
<reference evidence="1" key="1">
    <citation type="submission" date="2024-07" db="EMBL/GenBank/DDBJ databases">
        <authorList>
            <person name="Yu S.T."/>
        </authorList>
    </citation>
    <scope>NUCLEOTIDE SEQUENCE</scope>
    <source>
        <strain evidence="1">R35</strain>
    </source>
</reference>